<dbReference type="PATRIC" id="fig|1006006.8.peg.591"/>
<protein>
    <recommendedName>
        <fullName evidence="5">DUF434 domain-containing protein</fullName>
    </recommendedName>
</protein>
<proteinExistence type="predicted"/>
<gene>
    <name evidence="3" type="ordered locus">Mcup_0590</name>
</gene>
<feature type="domain" description="DUF434" evidence="1">
    <location>
        <begin position="1"/>
        <end position="44"/>
    </location>
</feature>
<dbReference type="Proteomes" id="UP000007812">
    <property type="component" value="Chromosome"/>
</dbReference>
<dbReference type="AlphaFoldDB" id="F4G105"/>
<dbReference type="KEGG" id="mcn:Mcup_0590"/>
<dbReference type="EMBL" id="CP002656">
    <property type="protein sequence ID" value="AEB94695.1"/>
    <property type="molecule type" value="Genomic_DNA"/>
</dbReference>
<dbReference type="HOGENOM" id="CLU_102155_1_0_2"/>
<dbReference type="STRING" id="1006006.Mcup_0590"/>
<keyword evidence="4" id="KW-1185">Reference proteome</keyword>
<reference evidence="3 4" key="1">
    <citation type="journal article" date="2011" name="J. Bacteriol.">
        <title>Complete genome sequence of Metallosphaera cuprina, a metal sulfide-oxidizing archaeon from a hot spring.</title>
        <authorList>
            <person name="Liu L.J."/>
            <person name="You X.Y."/>
            <person name="Zheng H."/>
            <person name="Wang S."/>
            <person name="Jiang C.Y."/>
            <person name="Liu S.J."/>
        </authorList>
    </citation>
    <scope>NUCLEOTIDE SEQUENCE [LARGE SCALE GENOMIC DNA]</scope>
    <source>
        <strain evidence="3 4">Ar-4</strain>
    </source>
</reference>
<dbReference type="InterPro" id="IPR041652">
    <property type="entry name" value="DUF5616"/>
</dbReference>
<dbReference type="Pfam" id="PF04256">
    <property type="entry name" value="DUF434"/>
    <property type="match status" value="1"/>
</dbReference>
<accession>F4G105</accession>
<dbReference type="eggNOG" id="arCOG03229">
    <property type="taxonomic scope" value="Archaea"/>
</dbReference>
<organism evidence="3 4">
    <name type="scientific">Metallosphaera cuprina (strain Ar-4)</name>
    <dbReference type="NCBI Taxonomy" id="1006006"/>
    <lineage>
        <taxon>Archaea</taxon>
        <taxon>Thermoproteota</taxon>
        <taxon>Thermoprotei</taxon>
        <taxon>Sulfolobales</taxon>
        <taxon>Sulfolobaceae</taxon>
        <taxon>Metallosphaera</taxon>
    </lineage>
</organism>
<feature type="domain" description="DUF5616" evidence="2">
    <location>
        <begin position="49"/>
        <end position="170"/>
    </location>
</feature>
<dbReference type="InterPro" id="IPR007368">
    <property type="entry name" value="DUF434"/>
</dbReference>
<sequence>MDRGYNSKPSLDLISGRYELSREERLLLYRCVHSESQAREVREKIGLDGTLIIDGFNVGLTLLSVWDGDQVFLCDDLFLRDLASGKKKQDSRIVHALITVAELLLSLGLEFLIVLDSQVSGSGEIAAKLRKMGINAKVASKADKEIIEMRGVSVTSDFVVLTRSKKVYDVCTLLVDRSQVINIRDFIG</sequence>
<dbReference type="Pfam" id="PF18481">
    <property type="entry name" value="DUF5616"/>
    <property type="match status" value="1"/>
</dbReference>
<evidence type="ECO:0000313" key="3">
    <source>
        <dbReference type="EMBL" id="AEB94695.1"/>
    </source>
</evidence>
<evidence type="ECO:0000259" key="2">
    <source>
        <dbReference type="Pfam" id="PF18481"/>
    </source>
</evidence>
<dbReference type="PANTHER" id="PTHR42252">
    <property type="entry name" value="DUF5616 DOMAIN-CONTAINING PROTEIN"/>
    <property type="match status" value="1"/>
</dbReference>
<dbReference type="PANTHER" id="PTHR42252:SF1">
    <property type="entry name" value="DUF434 DOMAIN-CONTAINING PROTEIN"/>
    <property type="match status" value="1"/>
</dbReference>
<evidence type="ECO:0000259" key="1">
    <source>
        <dbReference type="Pfam" id="PF04256"/>
    </source>
</evidence>
<name>F4G105_METCR</name>
<evidence type="ECO:0008006" key="5">
    <source>
        <dbReference type="Google" id="ProtNLM"/>
    </source>
</evidence>
<evidence type="ECO:0000313" key="4">
    <source>
        <dbReference type="Proteomes" id="UP000007812"/>
    </source>
</evidence>